<evidence type="ECO:0000256" key="8">
    <source>
        <dbReference type="ARBA" id="ARBA00041995"/>
    </source>
</evidence>
<dbReference type="InterPro" id="IPR015507">
    <property type="entry name" value="rRNA-MeTfrase_E"/>
</dbReference>
<protein>
    <recommendedName>
        <fullName evidence="7 11">Ribosomal RNA large subunit methyltransferase E</fullName>
        <ecNumber evidence="6 11">2.1.1.166</ecNumber>
    </recommendedName>
    <alternativeName>
        <fullName evidence="9 11">23S rRNA Um2552 methyltransferase</fullName>
    </alternativeName>
    <alternativeName>
        <fullName evidence="8 11">rRNA (uridine-2'-O-)-methyltransferase</fullName>
    </alternativeName>
</protein>
<reference evidence="15 16" key="1">
    <citation type="submission" date="2017-02" db="EMBL/GenBank/DDBJ databases">
        <authorList>
            <person name="Peterson S.W."/>
        </authorList>
    </citation>
    <scope>NUCLEOTIDE SEQUENCE [LARGE SCALE GENOMIC DNA]</scope>
    <source>
        <strain evidence="15 16">3F5N</strain>
    </source>
</reference>
<dbReference type="InterPro" id="IPR050082">
    <property type="entry name" value="RNA_methyltr_RlmE"/>
</dbReference>
<dbReference type="Gene3D" id="3.40.50.150">
    <property type="entry name" value="Vaccinia Virus protein VP39"/>
    <property type="match status" value="1"/>
</dbReference>
<evidence type="ECO:0000256" key="2">
    <source>
        <dbReference type="ARBA" id="ARBA00022603"/>
    </source>
</evidence>
<evidence type="ECO:0000256" key="3">
    <source>
        <dbReference type="ARBA" id="ARBA00022679"/>
    </source>
</evidence>
<dbReference type="EC" id="2.1.1.166" evidence="6 11"/>
<accession>A0A1R4FPX7</accession>
<feature type="compositionally biased region" description="Basic and acidic residues" evidence="13">
    <location>
        <begin position="1"/>
        <end position="18"/>
    </location>
</feature>
<evidence type="ECO:0000256" key="11">
    <source>
        <dbReference type="HAMAP-Rule" id="MF_01547"/>
    </source>
</evidence>
<dbReference type="Pfam" id="PF01728">
    <property type="entry name" value="FtsJ"/>
    <property type="match status" value="1"/>
</dbReference>
<feature type="region of interest" description="Disordered" evidence="13">
    <location>
        <begin position="1"/>
        <end position="42"/>
    </location>
</feature>
<keyword evidence="15" id="KW-0346">Stress response</keyword>
<comment type="catalytic activity">
    <reaction evidence="10 11">
        <text>uridine(2552) in 23S rRNA + S-adenosyl-L-methionine = 2'-O-methyluridine(2552) in 23S rRNA + S-adenosyl-L-homocysteine + H(+)</text>
        <dbReference type="Rhea" id="RHEA:42720"/>
        <dbReference type="Rhea" id="RHEA-COMP:10202"/>
        <dbReference type="Rhea" id="RHEA-COMP:10203"/>
        <dbReference type="ChEBI" id="CHEBI:15378"/>
        <dbReference type="ChEBI" id="CHEBI:57856"/>
        <dbReference type="ChEBI" id="CHEBI:59789"/>
        <dbReference type="ChEBI" id="CHEBI:65315"/>
        <dbReference type="ChEBI" id="CHEBI:74478"/>
        <dbReference type="EC" id="2.1.1.166"/>
    </reaction>
</comment>
<dbReference type="InterPro" id="IPR002877">
    <property type="entry name" value="RNA_MeTrfase_FtsJ_dom"/>
</dbReference>
<evidence type="ECO:0000256" key="10">
    <source>
        <dbReference type="ARBA" id="ARBA00048970"/>
    </source>
</evidence>
<comment type="subcellular location">
    <subcellularLocation>
        <location evidence="11">Cytoplasm</location>
    </subcellularLocation>
</comment>
<dbReference type="GO" id="GO:0008650">
    <property type="term" value="F:rRNA (uridine-2'-O-)-methyltransferase activity"/>
    <property type="evidence" value="ECO:0007669"/>
    <property type="project" value="UniProtKB-UniRule"/>
</dbReference>
<dbReference type="HAMAP" id="MF_01547">
    <property type="entry name" value="RNA_methyltr_E"/>
    <property type="match status" value="1"/>
</dbReference>
<keyword evidence="1 11" id="KW-0698">rRNA processing</keyword>
<gene>
    <name evidence="11" type="primary">rlmE</name>
    <name evidence="11" type="synonym">ftsJ</name>
    <name evidence="11" type="synonym">rrmJ</name>
    <name evidence="15" type="ORF">FM111_06175</name>
</gene>
<feature type="binding site" evidence="11">
    <location>
        <position position="101"/>
    </location>
    <ligand>
        <name>S-adenosyl-L-methionine</name>
        <dbReference type="ChEBI" id="CHEBI:59789"/>
    </ligand>
</feature>
<evidence type="ECO:0000256" key="6">
    <source>
        <dbReference type="ARBA" id="ARBA00038861"/>
    </source>
</evidence>
<comment type="similarity">
    <text evidence="11">Belongs to the class I-like SAM-binding methyltransferase superfamily. RNA methyltransferase RlmE family.</text>
</comment>
<evidence type="ECO:0000256" key="1">
    <source>
        <dbReference type="ARBA" id="ARBA00022552"/>
    </source>
</evidence>
<name>A0A1R4FPX7_BREDI</name>
<feature type="binding site" evidence="11">
    <location>
        <position position="119"/>
    </location>
    <ligand>
        <name>S-adenosyl-L-methionine</name>
        <dbReference type="ChEBI" id="CHEBI:59789"/>
    </ligand>
</feature>
<dbReference type="GO" id="GO:0005737">
    <property type="term" value="C:cytoplasm"/>
    <property type="evidence" value="ECO:0007669"/>
    <property type="project" value="UniProtKB-SubCell"/>
</dbReference>
<organism evidence="15 16">
    <name type="scientific">Brevundimonas diminuta 3F5N</name>
    <dbReference type="NCBI Taxonomy" id="1255603"/>
    <lineage>
        <taxon>Bacteria</taxon>
        <taxon>Pseudomonadati</taxon>
        <taxon>Pseudomonadota</taxon>
        <taxon>Alphaproteobacteria</taxon>
        <taxon>Caulobacterales</taxon>
        <taxon>Caulobacteraceae</taxon>
        <taxon>Brevundimonas</taxon>
    </lineage>
</organism>
<dbReference type="Proteomes" id="UP000195766">
    <property type="component" value="Unassembled WGS sequence"/>
</dbReference>
<evidence type="ECO:0000256" key="13">
    <source>
        <dbReference type="SAM" id="MobiDB-lite"/>
    </source>
</evidence>
<evidence type="ECO:0000256" key="4">
    <source>
        <dbReference type="ARBA" id="ARBA00022691"/>
    </source>
</evidence>
<feature type="active site" description="Proton acceptor" evidence="11 12">
    <location>
        <position position="199"/>
    </location>
</feature>
<evidence type="ECO:0000256" key="5">
    <source>
        <dbReference type="ARBA" id="ARBA00037569"/>
    </source>
</evidence>
<dbReference type="InterPro" id="IPR029063">
    <property type="entry name" value="SAM-dependent_MTases_sf"/>
</dbReference>
<comment type="function">
    <text evidence="5 11">Specifically methylates the uridine in position 2552 of 23S rRNA at the 2'-O position of the ribose in the fully assembled 50S ribosomal subunit.</text>
</comment>
<evidence type="ECO:0000313" key="15">
    <source>
        <dbReference type="EMBL" id="SJM57867.1"/>
    </source>
</evidence>
<feature type="domain" description="Ribosomal RNA methyltransferase FtsJ" evidence="14">
    <location>
        <begin position="69"/>
        <end position="242"/>
    </location>
</feature>
<feature type="binding site" evidence="11">
    <location>
        <position position="135"/>
    </location>
    <ligand>
        <name>S-adenosyl-L-methionine</name>
        <dbReference type="ChEBI" id="CHEBI:59789"/>
    </ligand>
</feature>
<evidence type="ECO:0000259" key="14">
    <source>
        <dbReference type="Pfam" id="PF01728"/>
    </source>
</evidence>
<dbReference type="EMBL" id="FUIE01000034">
    <property type="protein sequence ID" value="SJM57867.1"/>
    <property type="molecule type" value="Genomic_DNA"/>
</dbReference>
<sequence length="243" mass="26524">MGSMSEDEKPADKPQERRRMVRLPTGGTAAGRKVGQKIKTADKKSLSSQAWIKRQLSDEWSDRARAEGWRSRAAFKLMEIDDKFRLIRHGSRVIDLGAAPGGWVQVALDRGAAAVAGVDLLMIEPIPGATLVQADFTDPGVDQQMLDAIGGPPDLVLSDMAHNTIGHRQTDHLKIIALIEIAADFAIRTLRPGGNFVSKNFQGGDAGGVLTRLREEFETVKYVKPESSRKGSAEVFLVALNKR</sequence>
<dbReference type="SUPFAM" id="SSF53335">
    <property type="entry name" value="S-adenosyl-L-methionine-dependent methyltransferases"/>
    <property type="match status" value="1"/>
</dbReference>
<evidence type="ECO:0000313" key="16">
    <source>
        <dbReference type="Proteomes" id="UP000195766"/>
    </source>
</evidence>
<dbReference type="PIRSF" id="PIRSF005461">
    <property type="entry name" value="23S_rRNA_mtase"/>
    <property type="match status" value="1"/>
</dbReference>
<evidence type="ECO:0000256" key="7">
    <source>
        <dbReference type="ARBA" id="ARBA00041129"/>
    </source>
</evidence>
<keyword evidence="3 11" id="KW-0808">Transferase</keyword>
<dbReference type="AlphaFoldDB" id="A0A1R4FPX7"/>
<evidence type="ECO:0000256" key="12">
    <source>
        <dbReference type="PIRSR" id="PIRSR005461-1"/>
    </source>
</evidence>
<proteinExistence type="inferred from homology"/>
<evidence type="ECO:0000256" key="9">
    <source>
        <dbReference type="ARBA" id="ARBA00042745"/>
    </source>
</evidence>
<dbReference type="PANTHER" id="PTHR10920:SF18">
    <property type="entry name" value="RRNA METHYLTRANSFERASE 2, MITOCHONDRIAL"/>
    <property type="match status" value="1"/>
</dbReference>
<feature type="binding site" evidence="11">
    <location>
        <position position="103"/>
    </location>
    <ligand>
        <name>S-adenosyl-L-methionine</name>
        <dbReference type="ChEBI" id="CHEBI:59789"/>
    </ligand>
</feature>
<dbReference type="PANTHER" id="PTHR10920">
    <property type="entry name" value="RIBOSOMAL RNA METHYLTRANSFERASE"/>
    <property type="match status" value="1"/>
</dbReference>
<keyword evidence="4 11" id="KW-0949">S-adenosyl-L-methionine</keyword>
<keyword evidence="2 11" id="KW-0489">Methyltransferase</keyword>
<keyword evidence="11" id="KW-0963">Cytoplasm</keyword>
<feature type="binding site" evidence="11">
    <location>
        <position position="159"/>
    </location>
    <ligand>
        <name>S-adenosyl-L-methionine</name>
        <dbReference type="ChEBI" id="CHEBI:59789"/>
    </ligand>
</feature>